<gene>
    <name evidence="3" type="ORF">CCY01nite_35820</name>
</gene>
<dbReference type="PANTHER" id="PTHR35174">
    <property type="entry name" value="BLL7171 PROTEIN-RELATED"/>
    <property type="match status" value="1"/>
</dbReference>
<evidence type="ECO:0000256" key="1">
    <source>
        <dbReference type="ARBA" id="ARBA00007689"/>
    </source>
</evidence>
<name>A0A512RNQ5_9BACT</name>
<proteinExistence type="inferred from homology"/>
<dbReference type="OrthoDB" id="7782105at2"/>
<evidence type="ECO:0000313" key="4">
    <source>
        <dbReference type="Proteomes" id="UP000321436"/>
    </source>
</evidence>
<organism evidence="3 4">
    <name type="scientific">Chitinophaga cymbidii</name>
    <dbReference type="NCBI Taxonomy" id="1096750"/>
    <lineage>
        <taxon>Bacteria</taxon>
        <taxon>Pseudomonadati</taxon>
        <taxon>Bacteroidota</taxon>
        <taxon>Chitinophagia</taxon>
        <taxon>Chitinophagales</taxon>
        <taxon>Chitinophagaceae</taxon>
        <taxon>Chitinophaga</taxon>
    </lineage>
</organism>
<keyword evidence="4" id="KW-1185">Reference proteome</keyword>
<accession>A0A512RNQ5</accession>
<comment type="caution">
    <text evidence="3">The sequence shown here is derived from an EMBL/GenBank/DDBJ whole genome shotgun (WGS) entry which is preliminary data.</text>
</comment>
<dbReference type="Proteomes" id="UP000321436">
    <property type="component" value="Unassembled WGS sequence"/>
</dbReference>
<dbReference type="InterPro" id="IPR005545">
    <property type="entry name" value="YCII"/>
</dbReference>
<dbReference type="Gene3D" id="3.30.70.1060">
    <property type="entry name" value="Dimeric alpha+beta barrel"/>
    <property type="match status" value="1"/>
</dbReference>
<dbReference type="RefSeq" id="WP_146864775.1">
    <property type="nucleotide sequence ID" value="NZ_BKAU01000004.1"/>
</dbReference>
<evidence type="ECO:0000313" key="3">
    <source>
        <dbReference type="EMBL" id="GEP97322.1"/>
    </source>
</evidence>
<dbReference type="InterPro" id="IPR011008">
    <property type="entry name" value="Dimeric_a/b-barrel"/>
</dbReference>
<dbReference type="SUPFAM" id="SSF54909">
    <property type="entry name" value="Dimeric alpha+beta barrel"/>
    <property type="match status" value="1"/>
</dbReference>
<dbReference type="EMBL" id="BKAU01000004">
    <property type="protein sequence ID" value="GEP97322.1"/>
    <property type="molecule type" value="Genomic_DNA"/>
</dbReference>
<protein>
    <recommendedName>
        <fullName evidence="2">YCII-related domain-containing protein</fullName>
    </recommendedName>
</protein>
<evidence type="ECO:0000259" key="2">
    <source>
        <dbReference type="Pfam" id="PF03795"/>
    </source>
</evidence>
<comment type="similarity">
    <text evidence="1">Belongs to the YciI family.</text>
</comment>
<dbReference type="AlphaFoldDB" id="A0A512RNQ5"/>
<dbReference type="PANTHER" id="PTHR35174:SF3">
    <property type="entry name" value="BLL7171 PROTEIN"/>
    <property type="match status" value="1"/>
</dbReference>
<reference evidence="3 4" key="1">
    <citation type="submission" date="2019-07" db="EMBL/GenBank/DDBJ databases">
        <title>Whole genome shotgun sequence of Chitinophaga cymbidii NBRC 109752.</title>
        <authorList>
            <person name="Hosoyama A."/>
            <person name="Uohara A."/>
            <person name="Ohji S."/>
            <person name="Ichikawa N."/>
        </authorList>
    </citation>
    <scope>NUCLEOTIDE SEQUENCE [LARGE SCALE GENOMIC DNA]</scope>
    <source>
        <strain evidence="3 4">NBRC 109752</strain>
    </source>
</reference>
<sequence length="113" mass="12610">MKKFLLLIREDLQRLQTIPEDEMQACIAEMTKWTEGLAQKGHFLAGEPLETEGLYVKKDHISTDGPFAEAREGISGFLLIQAKDLQQAGELAAQCPEVLNNTVIIEVRPVLDC</sequence>
<dbReference type="Pfam" id="PF03795">
    <property type="entry name" value="YCII"/>
    <property type="match status" value="1"/>
</dbReference>
<feature type="domain" description="YCII-related" evidence="2">
    <location>
        <begin position="4"/>
        <end position="111"/>
    </location>
</feature>